<dbReference type="InterPro" id="IPR015943">
    <property type="entry name" value="WD40/YVTN_repeat-like_dom_sf"/>
</dbReference>
<dbReference type="SUPFAM" id="SSF50978">
    <property type="entry name" value="WD40 repeat-like"/>
    <property type="match status" value="1"/>
</dbReference>
<dbReference type="VEuPathDB" id="FungiDB:AeMF1_013080"/>
<organism evidence="5 6">
    <name type="scientific">Aphanomyces euteiches</name>
    <dbReference type="NCBI Taxonomy" id="100861"/>
    <lineage>
        <taxon>Eukaryota</taxon>
        <taxon>Sar</taxon>
        <taxon>Stramenopiles</taxon>
        <taxon>Oomycota</taxon>
        <taxon>Saprolegniomycetes</taxon>
        <taxon>Saprolegniales</taxon>
        <taxon>Verrucalvaceae</taxon>
        <taxon>Aphanomyces</taxon>
    </lineage>
</organism>
<sequence length="422" mass="46736">MATELAEARAELAALRSEMESRLAEAAQTIFKLNEENDLLAEANEQLRVENITLKAQLEELQAASVDTSLSSLSLAENTVPEALLTPGDGVLPVNESVSVDQAHVMNVLSVGGHFFDADIIASGGADKFVKVHNWTTKSVVTSYDAGAPVLAVSFHPKKIYANYLLVSTMDGKHRVLHLENERLNLVQQFHDHTRQGNIRHAWLTTGFGFATGASDKTAHVYFATNEDGSPVQFAIAKSFYFNGTIEAMTVVPPTGNNAEQLVISIRDDCYMHYVDCSTLEKTRINMNVDGIEHVSYTMMDLQTSPSGEYLLVATDANRHFIIKVRSNVVLRSFYGHKAGPYSQPRVTWHASEKYIISNTEGEGGLVMWCVASEKVIHRIKAHEKLLRDLWYNQLHGIDYLVTGSYDKSLKLWQVSSSSSPS</sequence>
<dbReference type="PANTHER" id="PTHR19848:SF8">
    <property type="entry name" value="F-BOX AND WD REPEAT DOMAIN CONTAINING 7"/>
    <property type="match status" value="1"/>
</dbReference>
<evidence type="ECO:0000256" key="4">
    <source>
        <dbReference type="SAM" id="Coils"/>
    </source>
</evidence>
<evidence type="ECO:0000256" key="2">
    <source>
        <dbReference type="ARBA" id="ARBA00022737"/>
    </source>
</evidence>
<reference evidence="5 6" key="1">
    <citation type="submission" date="2019-07" db="EMBL/GenBank/DDBJ databases">
        <title>Genomics analysis of Aphanomyces spp. identifies a new class of oomycete effector associated with host adaptation.</title>
        <authorList>
            <person name="Gaulin E."/>
        </authorList>
    </citation>
    <scope>NUCLEOTIDE SEQUENCE [LARGE SCALE GENOMIC DNA]</scope>
    <source>
        <strain evidence="5 6">ATCC 201684</strain>
    </source>
</reference>
<accession>A0A6G0XTH1</accession>
<evidence type="ECO:0000256" key="1">
    <source>
        <dbReference type="ARBA" id="ARBA00022574"/>
    </source>
</evidence>
<dbReference type="Proteomes" id="UP000481153">
    <property type="component" value="Unassembled WGS sequence"/>
</dbReference>
<keyword evidence="6" id="KW-1185">Reference proteome</keyword>
<evidence type="ECO:0000256" key="3">
    <source>
        <dbReference type="PROSITE-ProRule" id="PRU00221"/>
    </source>
</evidence>
<evidence type="ECO:0000313" key="5">
    <source>
        <dbReference type="EMBL" id="KAF0743741.1"/>
    </source>
</evidence>
<dbReference type="SMART" id="SM00320">
    <property type="entry name" value="WD40"/>
    <property type="match status" value="5"/>
</dbReference>
<dbReference type="AlphaFoldDB" id="A0A6G0XTH1"/>
<keyword evidence="4" id="KW-0175">Coiled coil</keyword>
<protein>
    <submittedName>
        <fullName evidence="5">Uncharacterized protein</fullName>
    </submittedName>
</protein>
<keyword evidence="1 3" id="KW-0853">WD repeat</keyword>
<name>A0A6G0XTH1_9STRA</name>
<evidence type="ECO:0000313" key="6">
    <source>
        <dbReference type="Proteomes" id="UP000481153"/>
    </source>
</evidence>
<comment type="caution">
    <text evidence="5">The sequence shown here is derived from an EMBL/GenBank/DDBJ whole genome shotgun (WGS) entry which is preliminary data.</text>
</comment>
<dbReference type="EMBL" id="VJMJ01000012">
    <property type="protein sequence ID" value="KAF0743741.1"/>
    <property type="molecule type" value="Genomic_DNA"/>
</dbReference>
<feature type="repeat" description="WD" evidence="3">
    <location>
        <begin position="380"/>
        <end position="422"/>
    </location>
</feature>
<dbReference type="InterPro" id="IPR036322">
    <property type="entry name" value="WD40_repeat_dom_sf"/>
</dbReference>
<dbReference type="Gene3D" id="2.130.10.10">
    <property type="entry name" value="YVTN repeat-like/Quinoprotein amine dehydrogenase"/>
    <property type="match status" value="2"/>
</dbReference>
<dbReference type="InterPro" id="IPR001680">
    <property type="entry name" value="WD40_rpt"/>
</dbReference>
<dbReference type="PROSITE" id="PS50294">
    <property type="entry name" value="WD_REPEATS_REGION"/>
    <property type="match status" value="1"/>
</dbReference>
<keyword evidence="2" id="KW-0677">Repeat</keyword>
<feature type="coiled-coil region" evidence="4">
    <location>
        <begin position="5"/>
        <end position="64"/>
    </location>
</feature>
<dbReference type="PROSITE" id="PS50082">
    <property type="entry name" value="WD_REPEATS_2"/>
    <property type="match status" value="1"/>
</dbReference>
<proteinExistence type="predicted"/>
<dbReference type="PANTHER" id="PTHR19848">
    <property type="entry name" value="WD40 REPEAT PROTEIN"/>
    <property type="match status" value="1"/>
</dbReference>
<dbReference type="Pfam" id="PF00400">
    <property type="entry name" value="WD40"/>
    <property type="match status" value="1"/>
</dbReference>
<gene>
    <name evidence="5" type="ORF">Ae201684_001395</name>
</gene>